<evidence type="ECO:0000256" key="5">
    <source>
        <dbReference type="SAM" id="MobiDB-lite"/>
    </source>
</evidence>
<evidence type="ECO:0000256" key="4">
    <source>
        <dbReference type="PROSITE-ProRule" id="PRU00259"/>
    </source>
</evidence>
<name>A0A836BTN9_9CHLO</name>
<dbReference type="Gene3D" id="1.25.10.10">
    <property type="entry name" value="Leucine-rich Repeat Variant"/>
    <property type="match status" value="1"/>
</dbReference>
<proteinExistence type="inferred from homology"/>
<comment type="similarity">
    <text evidence="1">Belongs to the importin alpha family.</text>
</comment>
<feature type="region of interest" description="Disordered" evidence="5">
    <location>
        <begin position="463"/>
        <end position="485"/>
    </location>
</feature>
<dbReference type="AlphaFoldDB" id="A0A836BTN9"/>
<organism evidence="6 7">
    <name type="scientific">Edaphochlamys debaryana</name>
    <dbReference type="NCBI Taxonomy" id="47281"/>
    <lineage>
        <taxon>Eukaryota</taxon>
        <taxon>Viridiplantae</taxon>
        <taxon>Chlorophyta</taxon>
        <taxon>core chlorophytes</taxon>
        <taxon>Chlorophyceae</taxon>
        <taxon>CS clade</taxon>
        <taxon>Chlamydomonadales</taxon>
        <taxon>Chlamydomonadales incertae sedis</taxon>
        <taxon>Edaphochlamys</taxon>
    </lineage>
</organism>
<dbReference type="SMART" id="SM00185">
    <property type="entry name" value="ARM"/>
    <property type="match status" value="5"/>
</dbReference>
<evidence type="ECO:0000313" key="6">
    <source>
        <dbReference type="EMBL" id="KAG2488545.1"/>
    </source>
</evidence>
<dbReference type="InterPro" id="IPR011989">
    <property type="entry name" value="ARM-like"/>
</dbReference>
<evidence type="ECO:0000256" key="3">
    <source>
        <dbReference type="ARBA" id="ARBA00022927"/>
    </source>
</evidence>
<keyword evidence="2" id="KW-0813">Transport</keyword>
<dbReference type="PROSITE" id="PS50176">
    <property type="entry name" value="ARM_REPEAT"/>
    <property type="match status" value="1"/>
</dbReference>
<dbReference type="PANTHER" id="PTHR23316">
    <property type="entry name" value="IMPORTIN ALPHA"/>
    <property type="match status" value="1"/>
</dbReference>
<dbReference type="InterPro" id="IPR016024">
    <property type="entry name" value="ARM-type_fold"/>
</dbReference>
<accession>A0A836BTN9</accession>
<gene>
    <name evidence="6" type="ORF">HYH03_012864</name>
</gene>
<sequence length="485" mass="48796">MPPAPPPDLPAAVAALLGEDESLWLPAAVAIRKAVSAHDDAPLQAVVDLGALPPLVALLSRDDLPELQVEAAWICCNVASGGSDACASVVAAGALAPAISHLGASGVQLREQVAWLLANVAGESELHRDACLEAGVVGPLMAALEAEVEAAPLRQQAWVLRNLLHRRPRSLEVVRAVLPGLSRLVPRLEDSEALTEALWAASAAAEEDPDRVAAAAAPAAARAAELLDTSAPVAVLLPAARLLGGLAIGSEAATQAVVDTGVLAGGFRALLAGPRAGAGPREGTADAQVPAAPPPMTEAEESQLLKEVCFTLSNIAAGTLAQAQAVVDAGLVPALAAVYDRCSDHGVHTEATYALSNLATAEGAPPELPLAVLAGGGAQRLAAYLRDSAGPGPEGRGKAQRAAAEGLLAIARAGDAEASATLYGMMDVYHDLVAALSHADADAGGEGDGLQPEVVGLLQELLDGWDMPPAPGGQSGAAKDADEKS</sequence>
<dbReference type="EMBL" id="JAEHOE010000082">
    <property type="protein sequence ID" value="KAG2488545.1"/>
    <property type="molecule type" value="Genomic_DNA"/>
</dbReference>
<evidence type="ECO:0000313" key="7">
    <source>
        <dbReference type="Proteomes" id="UP000612055"/>
    </source>
</evidence>
<dbReference type="GO" id="GO:0015031">
    <property type="term" value="P:protein transport"/>
    <property type="evidence" value="ECO:0007669"/>
    <property type="project" value="UniProtKB-KW"/>
</dbReference>
<feature type="region of interest" description="Disordered" evidence="5">
    <location>
        <begin position="275"/>
        <end position="296"/>
    </location>
</feature>
<keyword evidence="7" id="KW-1185">Reference proteome</keyword>
<feature type="repeat" description="ARM" evidence="4">
    <location>
        <begin position="50"/>
        <end position="93"/>
    </location>
</feature>
<evidence type="ECO:0000256" key="2">
    <source>
        <dbReference type="ARBA" id="ARBA00022448"/>
    </source>
</evidence>
<protein>
    <recommendedName>
        <fullName evidence="8">Importin subunit alpha</fullName>
    </recommendedName>
</protein>
<dbReference type="InterPro" id="IPR000225">
    <property type="entry name" value="Armadillo"/>
</dbReference>
<evidence type="ECO:0000256" key="1">
    <source>
        <dbReference type="ARBA" id="ARBA00010394"/>
    </source>
</evidence>
<dbReference type="SUPFAM" id="SSF48371">
    <property type="entry name" value="ARM repeat"/>
    <property type="match status" value="1"/>
</dbReference>
<dbReference type="Proteomes" id="UP000612055">
    <property type="component" value="Unassembled WGS sequence"/>
</dbReference>
<dbReference type="Pfam" id="PF00514">
    <property type="entry name" value="Arm"/>
    <property type="match status" value="2"/>
</dbReference>
<dbReference type="OrthoDB" id="530432at2759"/>
<comment type="caution">
    <text evidence="6">The sequence shown here is derived from an EMBL/GenBank/DDBJ whole genome shotgun (WGS) entry which is preliminary data.</text>
</comment>
<keyword evidence="3" id="KW-0653">Protein transport</keyword>
<reference evidence="6" key="1">
    <citation type="journal article" date="2020" name="bioRxiv">
        <title>Comparative genomics of Chlamydomonas.</title>
        <authorList>
            <person name="Craig R.J."/>
            <person name="Hasan A.R."/>
            <person name="Ness R.W."/>
            <person name="Keightley P.D."/>
        </authorList>
    </citation>
    <scope>NUCLEOTIDE SEQUENCE</scope>
    <source>
        <strain evidence="6">CCAP 11/70</strain>
    </source>
</reference>
<evidence type="ECO:0008006" key="8">
    <source>
        <dbReference type="Google" id="ProtNLM"/>
    </source>
</evidence>